<dbReference type="Proteomes" id="UP000311382">
    <property type="component" value="Unassembled WGS sequence"/>
</dbReference>
<evidence type="ECO:0000313" key="3">
    <source>
        <dbReference type="Proteomes" id="UP000311382"/>
    </source>
</evidence>
<protein>
    <submittedName>
        <fullName evidence="2">Uncharacterized protein</fullName>
    </submittedName>
</protein>
<feature type="compositionally biased region" description="Low complexity" evidence="1">
    <location>
        <begin position="196"/>
        <end position="207"/>
    </location>
</feature>
<comment type="caution">
    <text evidence="2">The sequence shown here is derived from an EMBL/GenBank/DDBJ whole genome shotgun (WGS) entry which is preliminary data.</text>
</comment>
<gene>
    <name evidence="2" type="ORF">DMC30DRAFT_401832</name>
</gene>
<feature type="region of interest" description="Disordered" evidence="1">
    <location>
        <begin position="93"/>
        <end position="213"/>
    </location>
</feature>
<keyword evidence="3" id="KW-1185">Reference proteome</keyword>
<dbReference type="AlphaFoldDB" id="A0A5C5FSF8"/>
<reference evidence="2 3" key="1">
    <citation type="submission" date="2019-03" db="EMBL/GenBank/DDBJ databases">
        <title>Rhodosporidium diobovatum UCD-FST 08-225 genome sequencing, assembly, and annotation.</title>
        <authorList>
            <person name="Fakankun I.U."/>
            <person name="Fristensky B."/>
            <person name="Levin D.B."/>
        </authorList>
    </citation>
    <scope>NUCLEOTIDE SEQUENCE [LARGE SCALE GENOMIC DNA]</scope>
    <source>
        <strain evidence="2 3">UCD-FST 08-225</strain>
    </source>
</reference>
<sequence>MVHDGSPEAASTLYAVIKSLLSNAGVSSTALNHTLQQIKAGLENQGVEITMRNVIKAVEVAGRGVQGRYSSADPMILKRIKDAPGFEAAAAAAVDTASIESPKTPTTAAADDVDMDNNEEVQAQNANGRDAKGEAAGGSDSSEEDEAARPSKKRTRSGGANERTESKTPASPPRALNKKRKGSAKAAPVRPTSDFARAAAQKAANGAMGRGKQ</sequence>
<organism evidence="2 3">
    <name type="scientific">Rhodotorula diobovata</name>
    <dbReference type="NCBI Taxonomy" id="5288"/>
    <lineage>
        <taxon>Eukaryota</taxon>
        <taxon>Fungi</taxon>
        <taxon>Dikarya</taxon>
        <taxon>Basidiomycota</taxon>
        <taxon>Pucciniomycotina</taxon>
        <taxon>Microbotryomycetes</taxon>
        <taxon>Sporidiobolales</taxon>
        <taxon>Sporidiobolaceae</taxon>
        <taxon>Rhodotorula</taxon>
    </lineage>
</organism>
<name>A0A5C5FSF8_9BASI</name>
<feature type="compositionally biased region" description="Polar residues" evidence="1">
    <location>
        <begin position="98"/>
        <end position="107"/>
    </location>
</feature>
<accession>A0A5C5FSF8</accession>
<evidence type="ECO:0000313" key="2">
    <source>
        <dbReference type="EMBL" id="TNY18904.1"/>
    </source>
</evidence>
<proteinExistence type="predicted"/>
<dbReference type="EMBL" id="SOZI01000116">
    <property type="protein sequence ID" value="TNY18904.1"/>
    <property type="molecule type" value="Genomic_DNA"/>
</dbReference>
<evidence type="ECO:0000256" key="1">
    <source>
        <dbReference type="SAM" id="MobiDB-lite"/>
    </source>
</evidence>